<dbReference type="Proteomes" id="UP001183585">
    <property type="component" value="Unassembled WGS sequence"/>
</dbReference>
<name>A0ABU2CU97_9MICO</name>
<dbReference type="SUPFAM" id="SSF53901">
    <property type="entry name" value="Thiolase-like"/>
    <property type="match status" value="1"/>
</dbReference>
<dbReference type="InterPro" id="IPR013747">
    <property type="entry name" value="ACP_syn_III_C"/>
</dbReference>
<evidence type="ECO:0000256" key="1">
    <source>
        <dbReference type="ARBA" id="ARBA00022679"/>
    </source>
</evidence>
<gene>
    <name evidence="5" type="ORF">J2S48_004433</name>
</gene>
<dbReference type="EMBL" id="JAVDYE010000001">
    <property type="protein sequence ID" value="MDR7384918.1"/>
    <property type="molecule type" value="Genomic_DNA"/>
</dbReference>
<dbReference type="Pfam" id="PF08541">
    <property type="entry name" value="ACP_syn_III_C"/>
    <property type="match status" value="1"/>
</dbReference>
<evidence type="ECO:0000313" key="5">
    <source>
        <dbReference type="EMBL" id="MDR7384918.1"/>
    </source>
</evidence>
<dbReference type="PANTHER" id="PTHR34069:SF2">
    <property type="entry name" value="BETA-KETOACYL-[ACYL-CARRIER-PROTEIN] SYNTHASE III"/>
    <property type="match status" value="1"/>
</dbReference>
<keyword evidence="2 5" id="KW-0012">Acyltransferase</keyword>
<dbReference type="InterPro" id="IPR013751">
    <property type="entry name" value="ACP_syn_III_N"/>
</dbReference>
<dbReference type="Pfam" id="PF08545">
    <property type="entry name" value="ACP_syn_III"/>
    <property type="match status" value="1"/>
</dbReference>
<proteinExistence type="predicted"/>
<comment type="caution">
    <text evidence="5">The sequence shown here is derived from an EMBL/GenBank/DDBJ whole genome shotgun (WGS) entry which is preliminary data.</text>
</comment>
<keyword evidence="1 5" id="KW-0808">Transferase</keyword>
<dbReference type="InterPro" id="IPR016039">
    <property type="entry name" value="Thiolase-like"/>
</dbReference>
<evidence type="ECO:0000259" key="3">
    <source>
        <dbReference type="Pfam" id="PF08541"/>
    </source>
</evidence>
<accession>A0ABU2CU97</accession>
<dbReference type="PANTHER" id="PTHR34069">
    <property type="entry name" value="3-OXOACYL-[ACYL-CARRIER-PROTEIN] SYNTHASE 3"/>
    <property type="match status" value="1"/>
</dbReference>
<dbReference type="EC" id="2.3.1.180" evidence="5"/>
<organism evidence="5 6">
    <name type="scientific">Promicromonospora iranensis</name>
    <dbReference type="NCBI Taxonomy" id="1105144"/>
    <lineage>
        <taxon>Bacteria</taxon>
        <taxon>Bacillati</taxon>
        <taxon>Actinomycetota</taxon>
        <taxon>Actinomycetes</taxon>
        <taxon>Micrococcales</taxon>
        <taxon>Promicromonosporaceae</taxon>
        <taxon>Promicromonospora</taxon>
    </lineage>
</organism>
<dbReference type="CDD" id="cd00827">
    <property type="entry name" value="init_cond_enzymes"/>
    <property type="match status" value="1"/>
</dbReference>
<dbReference type="Gene3D" id="3.40.47.10">
    <property type="match status" value="2"/>
</dbReference>
<reference evidence="5 6" key="1">
    <citation type="submission" date="2023-07" db="EMBL/GenBank/DDBJ databases">
        <title>Sequencing the genomes of 1000 actinobacteria strains.</title>
        <authorList>
            <person name="Klenk H.-P."/>
        </authorList>
    </citation>
    <scope>NUCLEOTIDE SEQUENCE [LARGE SCALE GENOMIC DNA]</scope>
    <source>
        <strain evidence="5 6">DSM 45554</strain>
    </source>
</reference>
<evidence type="ECO:0000313" key="6">
    <source>
        <dbReference type="Proteomes" id="UP001183585"/>
    </source>
</evidence>
<dbReference type="GO" id="GO:0033818">
    <property type="term" value="F:beta-ketoacyl-acyl-carrier-protein synthase III activity"/>
    <property type="evidence" value="ECO:0007669"/>
    <property type="project" value="UniProtKB-EC"/>
</dbReference>
<feature type="domain" description="Beta-ketoacyl-[acyl-carrier-protein] synthase III C-terminal" evidence="3">
    <location>
        <begin position="247"/>
        <end position="335"/>
    </location>
</feature>
<evidence type="ECO:0000256" key="2">
    <source>
        <dbReference type="ARBA" id="ARBA00023315"/>
    </source>
</evidence>
<sequence>MRYDDIYIAGLGAYFPKSVPVDEAIASGRYDAASRNATAQQSVAIATDERDSQPEMAVRAGRSALERSSHSPHSVGLLLHAVAVYSGLDGWNCGSYLQHQILDGAGIAFEIRQVSNGAVGAVELAVPFLRSSDCAAALITSAERFAEPAWDRWRADSGLIFGDGASAILLSTERGFARLLSSASESAPELEGLHRGNAPFRSSPDPSDYPLDLHSRAVDFIDEMELDQIREISWAGLRRAAERAAADAGMALDEASVYVVPNFGASLLRSQVLSPLGIPLERTTHAWGSEIGHVGASDQFGALNHLVEQKRVGPGDRVMVIGVGGGFNWTCLVAEISDVPSW</sequence>
<feature type="domain" description="Beta-ketoacyl-[acyl-carrier-protein] synthase III N-terminal" evidence="4">
    <location>
        <begin position="109"/>
        <end position="185"/>
    </location>
</feature>
<evidence type="ECO:0000259" key="4">
    <source>
        <dbReference type="Pfam" id="PF08545"/>
    </source>
</evidence>
<protein>
    <submittedName>
        <fullName evidence="5">3-oxoacyl-[acyl-carrier-protein] synthase-3</fullName>
        <ecNumber evidence="5">2.3.1.180</ecNumber>
    </submittedName>
</protein>
<keyword evidence="6" id="KW-1185">Reference proteome</keyword>
<dbReference type="RefSeq" id="WP_274993748.1">
    <property type="nucleotide sequence ID" value="NZ_JAJQQP010000005.1"/>
</dbReference>